<comment type="subcellular location">
    <subcellularLocation>
        <location evidence="1">Cell membrane</location>
        <topology evidence="1">Multi-pass membrane protein</topology>
    </subcellularLocation>
</comment>
<keyword evidence="4 6" id="KW-1133">Transmembrane helix</keyword>
<accession>A0ABW4DZ24</accession>
<name>A0ABW4DZ24_9RHOB</name>
<evidence type="ECO:0000256" key="1">
    <source>
        <dbReference type="ARBA" id="ARBA00004651"/>
    </source>
</evidence>
<evidence type="ECO:0000313" key="8">
    <source>
        <dbReference type="Proteomes" id="UP001597302"/>
    </source>
</evidence>
<evidence type="ECO:0000256" key="3">
    <source>
        <dbReference type="ARBA" id="ARBA00022692"/>
    </source>
</evidence>
<dbReference type="EMBL" id="JBHTOQ010000022">
    <property type="protein sequence ID" value="MFD1481973.1"/>
    <property type="molecule type" value="Genomic_DNA"/>
</dbReference>
<protein>
    <submittedName>
        <fullName evidence="7">Cytochrome c oxidase assembly protein</fullName>
    </submittedName>
</protein>
<keyword evidence="8" id="KW-1185">Reference proteome</keyword>
<feature type="transmembrane region" description="Helical" evidence="6">
    <location>
        <begin position="106"/>
        <end position="127"/>
    </location>
</feature>
<feature type="transmembrane region" description="Helical" evidence="6">
    <location>
        <begin position="133"/>
        <end position="154"/>
    </location>
</feature>
<feature type="transmembrane region" description="Helical" evidence="6">
    <location>
        <begin position="80"/>
        <end position="99"/>
    </location>
</feature>
<feature type="transmembrane region" description="Helical" evidence="6">
    <location>
        <begin position="166"/>
        <end position="191"/>
    </location>
</feature>
<keyword evidence="2" id="KW-1003">Cell membrane</keyword>
<evidence type="ECO:0000313" key="7">
    <source>
        <dbReference type="EMBL" id="MFD1481973.1"/>
    </source>
</evidence>
<feature type="transmembrane region" description="Helical" evidence="6">
    <location>
        <begin position="52"/>
        <end position="74"/>
    </location>
</feature>
<keyword evidence="3 6" id="KW-0812">Transmembrane</keyword>
<evidence type="ECO:0000256" key="2">
    <source>
        <dbReference type="ARBA" id="ARBA00022475"/>
    </source>
</evidence>
<gene>
    <name evidence="7" type="ORF">ACFQ5P_11765</name>
</gene>
<dbReference type="InterPro" id="IPR019108">
    <property type="entry name" value="Caa3_assmbl_CtaG-rel"/>
</dbReference>
<dbReference type="Pfam" id="PF09678">
    <property type="entry name" value="Caa3_CtaG"/>
    <property type="match status" value="1"/>
</dbReference>
<proteinExistence type="predicted"/>
<feature type="transmembrane region" description="Helical" evidence="6">
    <location>
        <begin position="20"/>
        <end position="40"/>
    </location>
</feature>
<organism evidence="7 8">
    <name type="scientific">Paracoccus nototheniae</name>
    <dbReference type="NCBI Taxonomy" id="2489002"/>
    <lineage>
        <taxon>Bacteria</taxon>
        <taxon>Pseudomonadati</taxon>
        <taxon>Pseudomonadota</taxon>
        <taxon>Alphaproteobacteria</taxon>
        <taxon>Rhodobacterales</taxon>
        <taxon>Paracoccaceae</taxon>
        <taxon>Paracoccus</taxon>
    </lineage>
</organism>
<evidence type="ECO:0000256" key="4">
    <source>
        <dbReference type="ARBA" id="ARBA00022989"/>
    </source>
</evidence>
<feature type="transmembrane region" description="Helical" evidence="6">
    <location>
        <begin position="211"/>
        <end position="232"/>
    </location>
</feature>
<dbReference type="Proteomes" id="UP001597302">
    <property type="component" value="Unassembled WGS sequence"/>
</dbReference>
<keyword evidence="5 6" id="KW-0472">Membrane</keyword>
<sequence>MNQPAMTYCGPAPVPDQIWAAWNLDPLLLTALALAGGLLLWRTDRQGRAPALIVLAVLVVAFVSPLCALTVALFSARAVHHLALITIAAPALALAMPLAARLPASLSLVALSAAMVAWHLPAVYAMIWWSDALYWSLQAAMLLPAWAFWSAVLAPGMSAEDAFARALLIGGLAGVMGLIGAGLTFAPGILYIQHVTGAAPWGLPALADQQLAGLIMWVPGFVPLALLAGLMLRRGWMAGFRA</sequence>
<evidence type="ECO:0000256" key="6">
    <source>
        <dbReference type="SAM" id="Phobius"/>
    </source>
</evidence>
<evidence type="ECO:0000256" key="5">
    <source>
        <dbReference type="ARBA" id="ARBA00023136"/>
    </source>
</evidence>
<comment type="caution">
    <text evidence="7">The sequence shown here is derived from an EMBL/GenBank/DDBJ whole genome shotgun (WGS) entry which is preliminary data.</text>
</comment>
<dbReference type="RefSeq" id="WP_131573187.1">
    <property type="nucleotide sequence ID" value="NZ_CBCSAJ010000111.1"/>
</dbReference>
<reference evidence="8" key="1">
    <citation type="journal article" date="2019" name="Int. J. Syst. Evol. Microbiol.">
        <title>The Global Catalogue of Microorganisms (GCM) 10K type strain sequencing project: providing services to taxonomists for standard genome sequencing and annotation.</title>
        <authorList>
            <consortium name="The Broad Institute Genomics Platform"/>
            <consortium name="The Broad Institute Genome Sequencing Center for Infectious Disease"/>
            <person name="Wu L."/>
            <person name="Ma J."/>
        </authorList>
    </citation>
    <scope>NUCLEOTIDE SEQUENCE [LARGE SCALE GENOMIC DNA]</scope>
    <source>
        <strain evidence="8">CCM 8875</strain>
    </source>
</reference>